<comment type="caution">
    <text evidence="1">The sequence shown here is derived from an EMBL/GenBank/DDBJ whole genome shotgun (WGS) entry which is preliminary data.</text>
</comment>
<keyword evidence="2" id="KW-1185">Reference proteome</keyword>
<gene>
    <name evidence="1" type="ORF">NQ317_006916</name>
</gene>
<accession>A0ABQ9IY83</accession>
<evidence type="ECO:0000313" key="2">
    <source>
        <dbReference type="Proteomes" id="UP001162164"/>
    </source>
</evidence>
<proteinExistence type="predicted"/>
<evidence type="ECO:0000313" key="1">
    <source>
        <dbReference type="EMBL" id="KAJ8969034.1"/>
    </source>
</evidence>
<dbReference type="EMBL" id="JAPWTJ010001879">
    <property type="protein sequence ID" value="KAJ8969034.1"/>
    <property type="molecule type" value="Genomic_DNA"/>
</dbReference>
<sequence>MFDNYCQTDPLLNHKIIPLLVGRRILWNNKNELRRSLGNMKPPPMASLTTYEKIGFHPV</sequence>
<organism evidence="1 2">
    <name type="scientific">Molorchus minor</name>
    <dbReference type="NCBI Taxonomy" id="1323400"/>
    <lineage>
        <taxon>Eukaryota</taxon>
        <taxon>Metazoa</taxon>
        <taxon>Ecdysozoa</taxon>
        <taxon>Arthropoda</taxon>
        <taxon>Hexapoda</taxon>
        <taxon>Insecta</taxon>
        <taxon>Pterygota</taxon>
        <taxon>Neoptera</taxon>
        <taxon>Endopterygota</taxon>
        <taxon>Coleoptera</taxon>
        <taxon>Polyphaga</taxon>
        <taxon>Cucujiformia</taxon>
        <taxon>Chrysomeloidea</taxon>
        <taxon>Cerambycidae</taxon>
        <taxon>Lamiinae</taxon>
        <taxon>Monochamini</taxon>
        <taxon>Molorchus</taxon>
    </lineage>
</organism>
<reference evidence="1" key="1">
    <citation type="journal article" date="2023" name="Insect Mol. Biol.">
        <title>Genome sequencing provides insights into the evolution of gene families encoding plant cell wall-degrading enzymes in longhorned beetles.</title>
        <authorList>
            <person name="Shin N.R."/>
            <person name="Okamura Y."/>
            <person name="Kirsch R."/>
            <person name="Pauchet Y."/>
        </authorList>
    </citation>
    <scope>NUCLEOTIDE SEQUENCE</scope>
    <source>
        <strain evidence="1">MMC_N1</strain>
    </source>
</reference>
<protein>
    <submittedName>
        <fullName evidence="1">Uncharacterized protein</fullName>
    </submittedName>
</protein>
<dbReference type="Proteomes" id="UP001162164">
    <property type="component" value="Unassembled WGS sequence"/>
</dbReference>
<name>A0ABQ9IY83_9CUCU</name>